<dbReference type="Pfam" id="PF01408">
    <property type="entry name" value="GFO_IDH_MocA"/>
    <property type="match status" value="1"/>
</dbReference>
<dbReference type="SUPFAM" id="SSF51735">
    <property type="entry name" value="NAD(P)-binding Rossmann-fold domains"/>
    <property type="match status" value="1"/>
</dbReference>
<dbReference type="Gene3D" id="3.40.50.720">
    <property type="entry name" value="NAD(P)-binding Rossmann-like Domain"/>
    <property type="match status" value="1"/>
</dbReference>
<dbReference type="EMBL" id="UOEN01000072">
    <property type="protein sequence ID" value="VAW12076.1"/>
    <property type="molecule type" value="Genomic_DNA"/>
</dbReference>
<gene>
    <name evidence="3" type="ORF">MNBD_BACTEROID05-1071</name>
</gene>
<dbReference type="InterPro" id="IPR055170">
    <property type="entry name" value="GFO_IDH_MocA-like_dom"/>
</dbReference>
<dbReference type="Gene3D" id="3.30.360.10">
    <property type="entry name" value="Dihydrodipicolinate Reductase, domain 2"/>
    <property type="match status" value="1"/>
</dbReference>
<accession>A0A3B0TYA3</accession>
<protein>
    <submittedName>
        <fullName evidence="3">Myo-inositol 2-dehydrogenase</fullName>
        <ecNumber evidence="3">1.1.1.18</ecNumber>
    </submittedName>
</protein>
<dbReference type="GO" id="GO:0050112">
    <property type="term" value="F:inositol 2-dehydrogenase (NAD+) activity"/>
    <property type="evidence" value="ECO:0007669"/>
    <property type="project" value="UniProtKB-EC"/>
</dbReference>
<feature type="domain" description="Gfo/Idh/MocA-like oxidoreductase N-terminal" evidence="1">
    <location>
        <begin position="58"/>
        <end position="191"/>
    </location>
</feature>
<dbReference type="InterPro" id="IPR036291">
    <property type="entry name" value="NAD(P)-bd_dom_sf"/>
</dbReference>
<dbReference type="PANTHER" id="PTHR43818">
    <property type="entry name" value="BCDNA.GH03377"/>
    <property type="match status" value="1"/>
</dbReference>
<dbReference type="InterPro" id="IPR050463">
    <property type="entry name" value="Gfo/Idh/MocA_oxidrdct_glycsds"/>
</dbReference>
<name>A0A3B0TYA3_9ZZZZ</name>
<reference evidence="3" key="1">
    <citation type="submission" date="2018-06" db="EMBL/GenBank/DDBJ databases">
        <authorList>
            <person name="Zhirakovskaya E."/>
        </authorList>
    </citation>
    <scope>NUCLEOTIDE SEQUENCE</scope>
</reference>
<dbReference type="GO" id="GO:0000166">
    <property type="term" value="F:nucleotide binding"/>
    <property type="evidence" value="ECO:0007669"/>
    <property type="project" value="InterPro"/>
</dbReference>
<evidence type="ECO:0000259" key="1">
    <source>
        <dbReference type="Pfam" id="PF01408"/>
    </source>
</evidence>
<keyword evidence="3" id="KW-0560">Oxidoreductase</keyword>
<dbReference type="EC" id="1.1.1.18" evidence="3"/>
<dbReference type="PANTHER" id="PTHR43818:SF5">
    <property type="entry name" value="OXIDOREDUCTASE FAMILY PROTEIN"/>
    <property type="match status" value="1"/>
</dbReference>
<proteinExistence type="predicted"/>
<evidence type="ECO:0000313" key="3">
    <source>
        <dbReference type="EMBL" id="VAW12076.1"/>
    </source>
</evidence>
<evidence type="ECO:0000259" key="2">
    <source>
        <dbReference type="Pfam" id="PF22725"/>
    </source>
</evidence>
<dbReference type="InterPro" id="IPR000683">
    <property type="entry name" value="Gfo/Idh/MocA-like_OxRdtase_N"/>
</dbReference>
<dbReference type="AlphaFoldDB" id="A0A3B0TYA3"/>
<feature type="domain" description="GFO/IDH/MocA-like oxidoreductase" evidence="2">
    <location>
        <begin position="201"/>
        <end position="336"/>
    </location>
</feature>
<dbReference type="Pfam" id="PF22725">
    <property type="entry name" value="GFO_IDH_MocA_C3"/>
    <property type="match status" value="1"/>
</dbReference>
<sequence>MSSKKNLIIYLICNLMEVEKKVNRRKFIKNSTTLTIGGVLLSTLPGQLYANVSGKEVLKVGLVGCGGRGSGAIFQVLKASPSVRVVAIGDTFKDRVDKLHERIEIKYKDQSDITEATKFVGFDAYKKVIEICDVVLLATPPPFRPTHFEASIKANKHTFMEKPLAVDVPGYKKIIEIGKLAEKKNLNVVVGLQNRYSTPVLEMVKRINNGEIGKITSINTYYNVTAPTIIPREPQQTEMEYQIRNWRYFTWLWGGQLAGQAIHQIDAMNMLMNDYPISALGNGGRLVFNGVNQGNTYDHFFIEYEYKNGIQMHSQCRNMVNTTNRSGWEVRGSKGIANERFQFKDYNGNTFWNYRNNDEVGAYQKEQNVFINSILKGTRINNTEYAAKSTLTAIMGRMTAETGKKITMDKLLSSKVNIVPEDISWNSKSVLFPDKYGNYKIIKPGIKLLK</sequence>
<dbReference type="SUPFAM" id="SSF55347">
    <property type="entry name" value="Glyceraldehyde-3-phosphate dehydrogenase-like, C-terminal domain"/>
    <property type="match status" value="1"/>
</dbReference>
<organism evidence="3">
    <name type="scientific">hydrothermal vent metagenome</name>
    <dbReference type="NCBI Taxonomy" id="652676"/>
    <lineage>
        <taxon>unclassified sequences</taxon>
        <taxon>metagenomes</taxon>
        <taxon>ecological metagenomes</taxon>
    </lineage>
</organism>